<evidence type="ECO:0000256" key="4">
    <source>
        <dbReference type="ARBA" id="ARBA00022642"/>
    </source>
</evidence>
<dbReference type="InterPro" id="IPR005249">
    <property type="entry name" value="YqeK"/>
</dbReference>
<comment type="catalytic activity">
    <reaction evidence="13 15">
        <text>nicotinate beta-D-ribonucleotide + ATP + H(+) = deamido-NAD(+) + diphosphate</text>
        <dbReference type="Rhea" id="RHEA:22860"/>
        <dbReference type="ChEBI" id="CHEBI:15378"/>
        <dbReference type="ChEBI" id="CHEBI:30616"/>
        <dbReference type="ChEBI" id="CHEBI:33019"/>
        <dbReference type="ChEBI" id="CHEBI:57502"/>
        <dbReference type="ChEBI" id="CHEBI:58437"/>
        <dbReference type="EC" id="2.7.7.18"/>
    </reaction>
</comment>
<dbReference type="Gene3D" id="1.10.3210.10">
    <property type="entry name" value="Hypothetical protein af1432"/>
    <property type="match status" value="1"/>
</dbReference>
<evidence type="ECO:0000259" key="17">
    <source>
        <dbReference type="Pfam" id="PF01966"/>
    </source>
</evidence>
<dbReference type="InterPro" id="IPR005248">
    <property type="entry name" value="NadD/NMNAT"/>
</dbReference>
<gene>
    <name evidence="15" type="primary">nadD</name>
    <name evidence="18" type="ORF">B5F75_00330</name>
</gene>
<dbReference type="Pfam" id="PF01467">
    <property type="entry name" value="CTP_transf_like"/>
    <property type="match status" value="1"/>
</dbReference>
<dbReference type="PANTHER" id="PTHR39321:SF3">
    <property type="entry name" value="PHOSPHOPANTETHEINE ADENYLYLTRANSFERASE"/>
    <property type="match status" value="1"/>
</dbReference>
<evidence type="ECO:0000256" key="15">
    <source>
        <dbReference type="HAMAP-Rule" id="MF_00244"/>
    </source>
</evidence>
<comment type="pathway">
    <text evidence="2 15">Cofactor biosynthesis; NAD(+) biosynthesis; deamido-NAD(+) from nicotinate D-ribonucleotide: step 1/1.</text>
</comment>
<evidence type="ECO:0000313" key="18">
    <source>
        <dbReference type="EMBL" id="OUO57262.1"/>
    </source>
</evidence>
<dbReference type="NCBIfam" id="TIGR00488">
    <property type="entry name" value="bis(5'-nucleosyl)-tetraphosphatase (symmetrical) YqeK"/>
    <property type="match status" value="1"/>
</dbReference>
<keyword evidence="19" id="KW-1185">Reference proteome</keyword>
<evidence type="ECO:0000256" key="9">
    <source>
        <dbReference type="ARBA" id="ARBA00022801"/>
    </source>
</evidence>
<dbReference type="CDD" id="cd02165">
    <property type="entry name" value="NMNAT"/>
    <property type="match status" value="1"/>
</dbReference>
<dbReference type="GO" id="GO:0009435">
    <property type="term" value="P:NAD+ biosynthetic process"/>
    <property type="evidence" value="ECO:0007669"/>
    <property type="project" value="UniProtKB-UniRule"/>
</dbReference>
<dbReference type="GO" id="GO:0005524">
    <property type="term" value="F:ATP binding"/>
    <property type="evidence" value="ECO:0007669"/>
    <property type="project" value="UniProtKB-KW"/>
</dbReference>
<evidence type="ECO:0000256" key="7">
    <source>
        <dbReference type="ARBA" id="ARBA00022723"/>
    </source>
</evidence>
<feature type="domain" description="Cytidyltransferase-like" evidence="16">
    <location>
        <begin position="5"/>
        <end position="161"/>
    </location>
</feature>
<dbReference type="InterPro" id="IPR004821">
    <property type="entry name" value="Cyt_trans-like"/>
</dbReference>
<feature type="domain" description="HD" evidence="17">
    <location>
        <begin position="203"/>
        <end position="317"/>
    </location>
</feature>
<evidence type="ECO:0000256" key="10">
    <source>
        <dbReference type="ARBA" id="ARBA00022840"/>
    </source>
</evidence>
<comment type="function">
    <text evidence="1 15">Catalyzes the reversible adenylation of nicotinate mononucleotide (NaMN) to nicotinic acid adenine dinucleotide (NaAD).</text>
</comment>
<keyword evidence="11" id="KW-0408">Iron</keyword>
<keyword evidence="9" id="KW-0378">Hydrolase</keyword>
<dbReference type="GO" id="GO:0046872">
    <property type="term" value="F:metal ion binding"/>
    <property type="evidence" value="ECO:0007669"/>
    <property type="project" value="UniProtKB-KW"/>
</dbReference>
<comment type="catalytic activity">
    <reaction evidence="14">
        <text>P(1),P(4)-bis(5'-adenosyl) tetraphosphate + H2O = 2 ADP + 2 H(+)</text>
        <dbReference type="Rhea" id="RHEA:24252"/>
        <dbReference type="ChEBI" id="CHEBI:15377"/>
        <dbReference type="ChEBI" id="CHEBI:15378"/>
        <dbReference type="ChEBI" id="CHEBI:58141"/>
        <dbReference type="ChEBI" id="CHEBI:456216"/>
        <dbReference type="EC" id="3.6.1.41"/>
    </reaction>
</comment>
<dbReference type="EC" id="2.7.7.18" evidence="15"/>
<proteinExistence type="inferred from homology"/>
<accession>A0A1Y4DF42</accession>
<sequence length="376" mass="42734">MKVLVFGGSFDPVHKGHVSLFRRAMKTIAPDVAHIVPAYHSPFKAKSPTPFRLRMKMLKQAFAGFSGNIVFDDYELKQGGKTYTYQLVQYLKKRYKNPEIYLLVGTDCLNDLHNWKNPRYIFENATVVAGKRRGYDENPAAFKHIFLPGFFPKLSSSRVRAHILACGDVPDTIPPQIAPTIRENKLYGLTVHDWLRAHLKTNRYLHSKNVAEMAAALSDIYDVNVESAVKAGIMHDAGKGFSGPELIRFCKEHKIKVPFFEDICRLEPSLLHSYASAWIAKHLFGVHDKDILNAITEHTLGSLHMSTLSKILFVADISSKDRKYKDAFLIRNLALQDLDAALLYAANRKLLFTIDSQKWLCPVGIDLWNHLIKQEK</sequence>
<dbReference type="GO" id="GO:0004515">
    <property type="term" value="F:nicotinate-nucleotide adenylyltransferase activity"/>
    <property type="evidence" value="ECO:0007669"/>
    <property type="project" value="UniProtKB-UniRule"/>
</dbReference>
<dbReference type="InterPro" id="IPR006674">
    <property type="entry name" value="HD_domain"/>
</dbReference>
<keyword evidence="5 15" id="KW-0808">Transferase</keyword>
<evidence type="ECO:0000256" key="14">
    <source>
        <dbReference type="ARBA" id="ARBA00049417"/>
    </source>
</evidence>
<evidence type="ECO:0000256" key="5">
    <source>
        <dbReference type="ARBA" id="ARBA00022679"/>
    </source>
</evidence>
<dbReference type="Pfam" id="PF01966">
    <property type="entry name" value="HD"/>
    <property type="match status" value="1"/>
</dbReference>
<keyword evidence="4 15" id="KW-0662">Pyridine nucleotide biosynthesis</keyword>
<evidence type="ECO:0000256" key="6">
    <source>
        <dbReference type="ARBA" id="ARBA00022695"/>
    </source>
</evidence>
<keyword evidence="7" id="KW-0479">Metal-binding</keyword>
<keyword evidence="12 15" id="KW-0520">NAD</keyword>
<evidence type="ECO:0000313" key="19">
    <source>
        <dbReference type="Proteomes" id="UP000196368"/>
    </source>
</evidence>
<evidence type="ECO:0000256" key="13">
    <source>
        <dbReference type="ARBA" id="ARBA00048721"/>
    </source>
</evidence>
<name>A0A1Y4DF42_9BACT</name>
<dbReference type="SUPFAM" id="SSF52374">
    <property type="entry name" value="Nucleotidylyl transferase"/>
    <property type="match status" value="1"/>
</dbReference>
<dbReference type="InterPro" id="IPR003607">
    <property type="entry name" value="HD/PDEase_dom"/>
</dbReference>
<dbReference type="AlphaFoldDB" id="A0A1Y4DF42"/>
<keyword evidence="10 15" id="KW-0067">ATP-binding</keyword>
<dbReference type="UniPathway" id="UPA00253">
    <property type="reaction ID" value="UER00332"/>
</dbReference>
<protein>
    <recommendedName>
        <fullName evidence="15">Probable nicotinate-nucleotide adenylyltransferase</fullName>
        <ecNumber evidence="15">2.7.7.18</ecNumber>
    </recommendedName>
    <alternativeName>
        <fullName evidence="15">Deamido-NAD(+) diphosphorylase</fullName>
    </alternativeName>
    <alternativeName>
        <fullName evidence="15">Deamido-NAD(+) pyrophosphorylase</fullName>
    </alternativeName>
    <alternativeName>
        <fullName evidence="15">Nicotinate mononucleotide adenylyltransferase</fullName>
        <shortName evidence="15">NaMN adenylyltransferase</shortName>
    </alternativeName>
</protein>
<comment type="similarity">
    <text evidence="3 15">Belongs to the NadD family.</text>
</comment>
<comment type="caution">
    <text evidence="18">The sequence shown here is derived from an EMBL/GenBank/DDBJ whole genome shotgun (WGS) entry which is preliminary data.</text>
</comment>
<dbReference type="SUPFAM" id="SSF109604">
    <property type="entry name" value="HD-domain/PDEase-like"/>
    <property type="match status" value="1"/>
</dbReference>
<keyword evidence="8 15" id="KW-0547">Nucleotide-binding</keyword>
<dbReference type="PANTHER" id="PTHR39321">
    <property type="entry name" value="NICOTINATE-NUCLEOTIDE ADENYLYLTRANSFERASE-RELATED"/>
    <property type="match status" value="1"/>
</dbReference>
<evidence type="ECO:0000256" key="12">
    <source>
        <dbReference type="ARBA" id="ARBA00023027"/>
    </source>
</evidence>
<evidence type="ECO:0000256" key="2">
    <source>
        <dbReference type="ARBA" id="ARBA00005019"/>
    </source>
</evidence>
<dbReference type="OrthoDB" id="5295945at2"/>
<dbReference type="GO" id="GO:0008803">
    <property type="term" value="F:bis(5'-nucleosyl)-tetraphosphatase (symmetrical) activity"/>
    <property type="evidence" value="ECO:0007669"/>
    <property type="project" value="UniProtKB-EC"/>
</dbReference>
<evidence type="ECO:0000256" key="8">
    <source>
        <dbReference type="ARBA" id="ARBA00022741"/>
    </source>
</evidence>
<dbReference type="Proteomes" id="UP000196368">
    <property type="component" value="Unassembled WGS sequence"/>
</dbReference>
<dbReference type="InterPro" id="IPR014729">
    <property type="entry name" value="Rossmann-like_a/b/a_fold"/>
</dbReference>
<evidence type="ECO:0000256" key="11">
    <source>
        <dbReference type="ARBA" id="ARBA00023004"/>
    </source>
</evidence>
<dbReference type="NCBIfam" id="TIGR00482">
    <property type="entry name" value="nicotinate (nicotinamide) nucleotide adenylyltransferase"/>
    <property type="match status" value="1"/>
</dbReference>
<evidence type="ECO:0000256" key="1">
    <source>
        <dbReference type="ARBA" id="ARBA00002324"/>
    </source>
</evidence>
<dbReference type="RefSeq" id="WP_087286239.1">
    <property type="nucleotide sequence ID" value="NZ_NFJD01000001.1"/>
</dbReference>
<dbReference type="CDD" id="cd00077">
    <property type="entry name" value="HDc"/>
    <property type="match status" value="1"/>
</dbReference>
<dbReference type="NCBIfam" id="TIGR00125">
    <property type="entry name" value="cyt_tran_rel"/>
    <property type="match status" value="1"/>
</dbReference>
<dbReference type="Gene3D" id="3.40.50.620">
    <property type="entry name" value="HUPs"/>
    <property type="match status" value="1"/>
</dbReference>
<evidence type="ECO:0000259" key="16">
    <source>
        <dbReference type="Pfam" id="PF01467"/>
    </source>
</evidence>
<evidence type="ECO:0000256" key="3">
    <source>
        <dbReference type="ARBA" id="ARBA00009014"/>
    </source>
</evidence>
<keyword evidence="6 15" id="KW-0548">Nucleotidyltransferase</keyword>
<dbReference type="EMBL" id="NFJD01000001">
    <property type="protein sequence ID" value="OUO57262.1"/>
    <property type="molecule type" value="Genomic_DNA"/>
</dbReference>
<organism evidence="18 19">
    <name type="scientific">Candidatus Avelusimicrobium gallicola</name>
    <dbReference type="NCBI Taxonomy" id="2562704"/>
    <lineage>
        <taxon>Bacteria</taxon>
        <taxon>Pseudomonadati</taxon>
        <taxon>Elusimicrobiota</taxon>
        <taxon>Elusimicrobia</taxon>
        <taxon>Elusimicrobiales</taxon>
        <taxon>Elusimicrobiaceae</taxon>
        <taxon>Candidatus Avelusimicrobium</taxon>
    </lineage>
</organism>
<reference evidence="19" key="1">
    <citation type="submission" date="2017-04" db="EMBL/GenBank/DDBJ databases">
        <title>Function of individual gut microbiota members based on whole genome sequencing of pure cultures obtained from chicken caecum.</title>
        <authorList>
            <person name="Medvecky M."/>
            <person name="Cejkova D."/>
            <person name="Polansky O."/>
            <person name="Karasova D."/>
            <person name="Kubasova T."/>
            <person name="Cizek A."/>
            <person name="Rychlik I."/>
        </authorList>
    </citation>
    <scope>NUCLEOTIDE SEQUENCE [LARGE SCALE GENOMIC DNA]</scope>
    <source>
        <strain evidence="19">An273</strain>
    </source>
</reference>
<dbReference type="NCBIfam" id="NF005519">
    <property type="entry name" value="PRK07152.1"/>
    <property type="match status" value="1"/>
</dbReference>
<dbReference type="HAMAP" id="MF_00244">
    <property type="entry name" value="NaMN_adenylyltr"/>
    <property type="match status" value="1"/>
</dbReference>